<dbReference type="Pfam" id="PF00087">
    <property type="entry name" value="Toxin_TOLIP"/>
    <property type="match status" value="1"/>
</dbReference>
<organism evidence="10 11">
    <name type="scientific">Eublepharis macularius</name>
    <name type="common">Leopard gecko</name>
    <name type="synonym">Cyrtodactylus macularius</name>
    <dbReference type="NCBI Taxonomy" id="481883"/>
    <lineage>
        <taxon>Eukaryota</taxon>
        <taxon>Metazoa</taxon>
        <taxon>Chordata</taxon>
        <taxon>Craniata</taxon>
        <taxon>Vertebrata</taxon>
        <taxon>Euteleostomi</taxon>
        <taxon>Lepidosauria</taxon>
        <taxon>Squamata</taxon>
        <taxon>Bifurcata</taxon>
        <taxon>Gekkota</taxon>
        <taxon>Eublepharidae</taxon>
        <taxon>Eublepharinae</taxon>
        <taxon>Eublepharis</taxon>
    </lineage>
</organism>
<dbReference type="SUPFAM" id="SSF57302">
    <property type="entry name" value="Snake toxin-like"/>
    <property type="match status" value="1"/>
</dbReference>
<keyword evidence="8" id="KW-0325">Glycoprotein</keyword>
<sequence length="159" mass="17960">MTRLKLSYFGPIMRRQDSLEKSIMLGKVEGGRKRRRPKTRWLDSIKEATSSRLQDLASSLWCYKCENAQYHKDCKEVKCSDMDSFCVTAKNEVPDQELLVSKWCSANCPRAGEIKGGKRSVDCCQTDYCNSGSGSVRGSYAVMGTALLASSFYILRTWL</sequence>
<proteinExistence type="predicted"/>
<reference evidence="11" key="1">
    <citation type="submission" date="2025-08" db="UniProtKB">
        <authorList>
            <consortium name="RefSeq"/>
        </authorList>
    </citation>
    <scope>IDENTIFICATION</scope>
    <source>
        <tissue evidence="11">Blood</tissue>
    </source>
</reference>
<dbReference type="GO" id="GO:0005576">
    <property type="term" value="C:extracellular region"/>
    <property type="evidence" value="ECO:0007669"/>
    <property type="project" value="UniProtKB-SubCell"/>
</dbReference>
<evidence type="ECO:0000256" key="8">
    <source>
        <dbReference type="ARBA" id="ARBA00023180"/>
    </source>
</evidence>
<evidence type="ECO:0000256" key="4">
    <source>
        <dbReference type="ARBA" id="ARBA00022525"/>
    </source>
</evidence>
<keyword evidence="7" id="KW-1015">Disulfide bond</keyword>
<evidence type="ECO:0000313" key="11">
    <source>
        <dbReference type="RefSeq" id="XP_054842030.1"/>
    </source>
</evidence>
<keyword evidence="5" id="KW-0732">Signal</keyword>
<dbReference type="InterPro" id="IPR051110">
    <property type="entry name" value="Ly-6/neurotoxin-like_GPI-ap"/>
</dbReference>
<evidence type="ECO:0000256" key="6">
    <source>
        <dbReference type="ARBA" id="ARBA00023136"/>
    </source>
</evidence>
<evidence type="ECO:0000259" key="9">
    <source>
        <dbReference type="SMART" id="SM00134"/>
    </source>
</evidence>
<evidence type="ECO:0000256" key="3">
    <source>
        <dbReference type="ARBA" id="ARBA00022475"/>
    </source>
</evidence>
<feature type="domain" description="UPAR/Ly6" evidence="9">
    <location>
        <begin position="60"/>
        <end position="143"/>
    </location>
</feature>
<evidence type="ECO:0000313" key="10">
    <source>
        <dbReference type="Proteomes" id="UP001190640"/>
    </source>
</evidence>
<comment type="subcellular location">
    <subcellularLocation>
        <location evidence="1">Cell membrane</location>
    </subcellularLocation>
    <subcellularLocation>
        <location evidence="2">Secreted</location>
    </subcellularLocation>
</comment>
<evidence type="ECO:0000256" key="1">
    <source>
        <dbReference type="ARBA" id="ARBA00004236"/>
    </source>
</evidence>
<keyword evidence="3" id="KW-1003">Cell membrane</keyword>
<evidence type="ECO:0000256" key="7">
    <source>
        <dbReference type="ARBA" id="ARBA00023157"/>
    </source>
</evidence>
<keyword evidence="6" id="KW-0472">Membrane</keyword>
<evidence type="ECO:0000256" key="2">
    <source>
        <dbReference type="ARBA" id="ARBA00004613"/>
    </source>
</evidence>
<dbReference type="InterPro" id="IPR045860">
    <property type="entry name" value="Snake_toxin-like_sf"/>
</dbReference>
<dbReference type="CDD" id="cd23543">
    <property type="entry name" value="TFP_LU_ECD_Ly6E"/>
    <property type="match status" value="1"/>
</dbReference>
<dbReference type="RefSeq" id="XP_054842030.1">
    <property type="nucleotide sequence ID" value="XM_054986055.1"/>
</dbReference>
<name>A0AA97L4A6_EUBMA</name>
<dbReference type="InterPro" id="IPR016054">
    <property type="entry name" value="LY6_UPA_recep-like"/>
</dbReference>
<evidence type="ECO:0000256" key="5">
    <source>
        <dbReference type="ARBA" id="ARBA00022729"/>
    </source>
</evidence>
<dbReference type="GO" id="GO:0030550">
    <property type="term" value="F:acetylcholine receptor inhibitor activity"/>
    <property type="evidence" value="ECO:0007669"/>
    <property type="project" value="TreeGrafter"/>
</dbReference>
<accession>A0AA97L4A6</accession>
<keyword evidence="10" id="KW-1185">Reference proteome</keyword>
<gene>
    <name evidence="11" type="primary">LOC129334104</name>
</gene>
<dbReference type="PANTHER" id="PTHR16983:SF13">
    <property type="entry name" value="LYMPHOCYTE ANTIGEN 6E"/>
    <property type="match status" value="1"/>
</dbReference>
<dbReference type="PANTHER" id="PTHR16983">
    <property type="entry name" value="UPAR/LY6 DOMAIN-CONTAINING PROTEIN"/>
    <property type="match status" value="1"/>
</dbReference>
<dbReference type="GO" id="GO:0005886">
    <property type="term" value="C:plasma membrane"/>
    <property type="evidence" value="ECO:0007669"/>
    <property type="project" value="UniProtKB-SubCell"/>
</dbReference>
<dbReference type="Proteomes" id="UP001190640">
    <property type="component" value="Chromosome 7"/>
</dbReference>
<dbReference type="KEGG" id="emc:129334104"/>
<protein>
    <submittedName>
        <fullName evidence="11">Prostate stem cell antigen-like isoform X1</fullName>
    </submittedName>
</protein>
<keyword evidence="4" id="KW-0964">Secreted</keyword>
<dbReference type="GeneID" id="129334104"/>
<dbReference type="SMART" id="SM00134">
    <property type="entry name" value="LU"/>
    <property type="match status" value="1"/>
</dbReference>
<dbReference type="FunFam" id="2.10.60.10:FF:000003">
    <property type="entry name" value="lymphocyte antigen 6E isoform X1"/>
    <property type="match status" value="1"/>
</dbReference>
<dbReference type="AlphaFoldDB" id="A0AA97L4A6"/>
<dbReference type="Gene3D" id="2.10.60.10">
    <property type="entry name" value="CD59"/>
    <property type="match status" value="1"/>
</dbReference>
<dbReference type="InterPro" id="IPR035076">
    <property type="entry name" value="Toxin/TOLIP"/>
</dbReference>